<dbReference type="PANTHER" id="PTHR43662">
    <property type="match status" value="1"/>
</dbReference>
<feature type="domain" description="DUF1996" evidence="2">
    <location>
        <begin position="155"/>
        <end position="356"/>
    </location>
</feature>
<evidence type="ECO:0000256" key="1">
    <source>
        <dbReference type="SAM" id="MobiDB-lite"/>
    </source>
</evidence>
<feature type="compositionally biased region" description="Acidic residues" evidence="1">
    <location>
        <begin position="72"/>
        <end position="90"/>
    </location>
</feature>
<gene>
    <name evidence="3" type="ORF">HNR07_004208</name>
</gene>
<dbReference type="AlphaFoldDB" id="A0A840WJA5"/>
<evidence type="ECO:0000313" key="4">
    <source>
        <dbReference type="Proteomes" id="UP000579647"/>
    </source>
</evidence>
<dbReference type="EMBL" id="JACHDO010000001">
    <property type="protein sequence ID" value="MBB5493071.1"/>
    <property type="molecule type" value="Genomic_DNA"/>
</dbReference>
<evidence type="ECO:0000313" key="3">
    <source>
        <dbReference type="EMBL" id="MBB5493071.1"/>
    </source>
</evidence>
<feature type="region of interest" description="Disordered" evidence="1">
    <location>
        <begin position="54"/>
        <end position="131"/>
    </location>
</feature>
<dbReference type="Proteomes" id="UP000579647">
    <property type="component" value="Unassembled WGS sequence"/>
</dbReference>
<dbReference type="InterPro" id="IPR018535">
    <property type="entry name" value="DUF1996"/>
</dbReference>
<keyword evidence="4" id="KW-1185">Reference proteome</keyword>
<proteinExistence type="predicted"/>
<accession>A0A840WJA5</accession>
<reference evidence="3 4" key="1">
    <citation type="submission" date="2020-08" db="EMBL/GenBank/DDBJ databases">
        <title>Sequencing the genomes of 1000 actinobacteria strains.</title>
        <authorList>
            <person name="Klenk H.-P."/>
        </authorList>
    </citation>
    <scope>NUCLEOTIDE SEQUENCE [LARGE SCALE GENOMIC DNA]</scope>
    <source>
        <strain evidence="3 4">DSM 44598</strain>
    </source>
</reference>
<name>A0A840WJA5_9ACTN</name>
<comment type="caution">
    <text evidence="3">The sequence shown here is derived from an EMBL/GenBank/DDBJ whole genome shotgun (WGS) entry which is preliminary data.</text>
</comment>
<evidence type="ECO:0000259" key="2">
    <source>
        <dbReference type="Pfam" id="PF09362"/>
    </source>
</evidence>
<protein>
    <recommendedName>
        <fullName evidence="2">DUF1996 domain-containing protein</fullName>
    </recommendedName>
</protein>
<sequence>MREHPTRPSRGRSSPRSRKITAVLAALALVLGGGAIATAANGELVTGSLVGAWEGDHRKDKGKHKDRGNPEEGAEDGTEESPEEAPDDGDEHGGHGDGEHEDELVIGPFPEDFADIGEAPPRDTGPGFGEAASTGTFTVDCGRNENGLFNSENVIVAPGVEHGAQHTHDYVGNQDVQRFTGDVGANNQILLQGETTCPDGDRSMHFWPVLRDTTREGEDADQSGGGLDGNLGAILTPSQVRIEFVGNPRGPVAAMPEFLQLFTGNARAATAEGVNANAQWTCTGFEDRAFGDRYPLCPQGRDVVRILEFPSCWNGRDFESEDNRSHIVFPEDDGSCAEGFTAVPKLSHTLVYEVPDGPNFALDGFPEQRRAPITDHSDHINVMPADLMDRMVECINSGQDC</sequence>
<dbReference type="PANTHER" id="PTHR43662:SF3">
    <property type="entry name" value="DOMAIN PROTEIN, PUTATIVE (AFU_ORTHOLOGUE AFUA_6G11970)-RELATED"/>
    <property type="match status" value="1"/>
</dbReference>
<organism evidence="3 4">
    <name type="scientific">Nocardiopsis metallicus</name>
    <dbReference type="NCBI Taxonomy" id="179819"/>
    <lineage>
        <taxon>Bacteria</taxon>
        <taxon>Bacillati</taxon>
        <taxon>Actinomycetota</taxon>
        <taxon>Actinomycetes</taxon>
        <taxon>Streptosporangiales</taxon>
        <taxon>Nocardiopsidaceae</taxon>
        <taxon>Nocardiopsis</taxon>
    </lineage>
</organism>
<dbReference type="RefSeq" id="WP_184366391.1">
    <property type="nucleotide sequence ID" value="NZ_BAAAKM010000075.1"/>
</dbReference>
<dbReference type="Pfam" id="PF09362">
    <property type="entry name" value="DUF1996"/>
    <property type="match status" value="1"/>
</dbReference>